<organism evidence="8 9">
    <name type="scientific">Acidisarcina polymorpha</name>
    <dbReference type="NCBI Taxonomy" id="2211140"/>
    <lineage>
        <taxon>Bacteria</taxon>
        <taxon>Pseudomonadati</taxon>
        <taxon>Acidobacteriota</taxon>
        <taxon>Terriglobia</taxon>
        <taxon>Terriglobales</taxon>
        <taxon>Acidobacteriaceae</taxon>
        <taxon>Acidisarcina</taxon>
    </lineage>
</organism>
<protein>
    <recommendedName>
        <fullName evidence="5">Release factor glutamine methyltransferase</fullName>
        <shortName evidence="5">RF MTase</shortName>
        <ecNumber evidence="5">2.1.1.297</ecNumber>
    </recommendedName>
    <alternativeName>
        <fullName evidence="5">N5-glutamine methyltransferase PrmC</fullName>
    </alternativeName>
    <alternativeName>
        <fullName evidence="5">Protein-(glutamine-N5) MTase PrmC</fullName>
    </alternativeName>
    <alternativeName>
        <fullName evidence="5">Protein-glutamine N-methyltransferase PrmC</fullName>
    </alternativeName>
</protein>
<evidence type="ECO:0000256" key="5">
    <source>
        <dbReference type="HAMAP-Rule" id="MF_02126"/>
    </source>
</evidence>
<dbReference type="AlphaFoldDB" id="A0A2Z5FW76"/>
<name>A0A2Z5FW76_9BACT</name>
<dbReference type="CDD" id="cd02440">
    <property type="entry name" value="AdoMet_MTases"/>
    <property type="match status" value="1"/>
</dbReference>
<dbReference type="OrthoDB" id="9800643at2"/>
<feature type="domain" description="Release factor glutamine methyltransferase N-terminal" evidence="7">
    <location>
        <begin position="12"/>
        <end position="79"/>
    </location>
</feature>
<dbReference type="InterPro" id="IPR007848">
    <property type="entry name" value="Small_mtfrase_dom"/>
</dbReference>
<reference evidence="8 9" key="1">
    <citation type="journal article" date="2018" name="Front. Microbiol.">
        <title>Hydrolytic Capabilities as a Key to Environmental Success: Chitinolytic and Cellulolytic Acidobacteria From Acidic Sub-arctic Soils and Boreal Peatlands.</title>
        <authorList>
            <person name="Belova S.E."/>
            <person name="Ravin N.V."/>
            <person name="Pankratov T.A."/>
            <person name="Rakitin A.L."/>
            <person name="Ivanova A.A."/>
            <person name="Beletsky A.V."/>
            <person name="Mardanov A.V."/>
            <person name="Sinninghe Damste J.S."/>
            <person name="Dedysh S.N."/>
        </authorList>
    </citation>
    <scope>NUCLEOTIDE SEQUENCE [LARGE SCALE GENOMIC DNA]</scope>
    <source>
        <strain evidence="8 9">SBC82</strain>
    </source>
</reference>
<dbReference type="RefSeq" id="WP_114206232.1">
    <property type="nucleotide sequence ID" value="NZ_CP030840.1"/>
</dbReference>
<dbReference type="SUPFAM" id="SSF53335">
    <property type="entry name" value="S-adenosyl-L-methionine-dependent methyltransferases"/>
    <property type="match status" value="1"/>
</dbReference>
<dbReference type="FunFam" id="3.40.50.150:FF:000053">
    <property type="entry name" value="Release factor glutamine methyltransferase"/>
    <property type="match status" value="1"/>
</dbReference>
<dbReference type="Proteomes" id="UP000253606">
    <property type="component" value="Chromosome"/>
</dbReference>
<evidence type="ECO:0000256" key="2">
    <source>
        <dbReference type="ARBA" id="ARBA00022679"/>
    </source>
</evidence>
<keyword evidence="2 5" id="KW-0808">Transferase</keyword>
<feature type="binding site" evidence="5">
    <location>
        <begin position="191"/>
        <end position="194"/>
    </location>
    <ligand>
        <name>substrate</name>
    </ligand>
</feature>
<dbReference type="PANTHER" id="PTHR18895">
    <property type="entry name" value="HEMK METHYLTRANSFERASE"/>
    <property type="match status" value="1"/>
</dbReference>
<comment type="caution">
    <text evidence="5">Lacks conserved residue(s) required for the propagation of feature annotation.</text>
</comment>
<feature type="binding site" evidence="5">
    <location>
        <position position="147"/>
    </location>
    <ligand>
        <name>S-adenosyl-L-methionine</name>
        <dbReference type="ChEBI" id="CHEBI:59789"/>
    </ligand>
</feature>
<dbReference type="HAMAP" id="MF_02126">
    <property type="entry name" value="RF_methyltr_PrmC"/>
    <property type="match status" value="1"/>
</dbReference>
<dbReference type="InterPro" id="IPR004556">
    <property type="entry name" value="HemK-like"/>
</dbReference>
<dbReference type="InterPro" id="IPR029063">
    <property type="entry name" value="SAM-dependent_MTases_sf"/>
</dbReference>
<dbReference type="Gene3D" id="1.10.8.10">
    <property type="entry name" value="DNA helicase RuvA subunit, C-terminal domain"/>
    <property type="match status" value="1"/>
</dbReference>
<dbReference type="InterPro" id="IPR019874">
    <property type="entry name" value="RF_methyltr_PrmC"/>
</dbReference>
<feature type="binding site" evidence="5">
    <location>
        <begin position="124"/>
        <end position="128"/>
    </location>
    <ligand>
        <name>S-adenosyl-L-methionine</name>
        <dbReference type="ChEBI" id="CHEBI:59789"/>
    </ligand>
</feature>
<evidence type="ECO:0000256" key="1">
    <source>
        <dbReference type="ARBA" id="ARBA00022603"/>
    </source>
</evidence>
<dbReference type="EC" id="2.1.1.297" evidence="5"/>
<dbReference type="InterPro" id="IPR002052">
    <property type="entry name" value="DNA_methylase_N6_adenine_CS"/>
</dbReference>
<dbReference type="KEGG" id="abas:ACPOL_1287"/>
<dbReference type="Pfam" id="PF17827">
    <property type="entry name" value="PrmC_N"/>
    <property type="match status" value="1"/>
</dbReference>
<evidence type="ECO:0000256" key="3">
    <source>
        <dbReference type="ARBA" id="ARBA00022691"/>
    </source>
</evidence>
<dbReference type="Pfam" id="PF05175">
    <property type="entry name" value="MTS"/>
    <property type="match status" value="1"/>
</dbReference>
<dbReference type="PANTHER" id="PTHR18895:SF74">
    <property type="entry name" value="MTRF1L RELEASE FACTOR GLUTAMINE METHYLTRANSFERASE"/>
    <property type="match status" value="1"/>
</dbReference>
<comment type="function">
    <text evidence="5">Methylates the class 1 translation termination release factors RF1/PrfA and RF2/PrfB on the glutamine residue of the universally conserved GGQ motif.</text>
</comment>
<evidence type="ECO:0000313" key="8">
    <source>
        <dbReference type="EMBL" id="AXC10635.1"/>
    </source>
</evidence>
<gene>
    <name evidence="5" type="primary">prmC</name>
    <name evidence="8" type="ORF">ACPOL_1287</name>
</gene>
<dbReference type="NCBIfam" id="TIGR03534">
    <property type="entry name" value="RF_mod_PrmC"/>
    <property type="match status" value="1"/>
</dbReference>
<dbReference type="Gene3D" id="3.40.50.150">
    <property type="entry name" value="Vaccinia Virus protein VP39"/>
    <property type="match status" value="1"/>
</dbReference>
<dbReference type="GO" id="GO:0032259">
    <property type="term" value="P:methylation"/>
    <property type="evidence" value="ECO:0007669"/>
    <property type="project" value="UniProtKB-KW"/>
</dbReference>
<dbReference type="GO" id="GO:0003676">
    <property type="term" value="F:nucleic acid binding"/>
    <property type="evidence" value="ECO:0007669"/>
    <property type="project" value="InterPro"/>
</dbReference>
<dbReference type="EMBL" id="CP030840">
    <property type="protein sequence ID" value="AXC10635.1"/>
    <property type="molecule type" value="Genomic_DNA"/>
</dbReference>
<accession>A0A2Z5FW76</accession>
<dbReference type="GO" id="GO:0102559">
    <property type="term" value="F:peptide chain release factor N(5)-glutamine methyltransferase activity"/>
    <property type="evidence" value="ECO:0007669"/>
    <property type="project" value="UniProtKB-EC"/>
</dbReference>
<evidence type="ECO:0000259" key="6">
    <source>
        <dbReference type="Pfam" id="PF05175"/>
    </source>
</evidence>
<sequence>MTSLRSVAHQLKIAVIELRKSEIREPGRDAELLLMHVTGLSRTDLIAHPEHTLTEEQIRQYERLVARRKRSEPIQYILGEREFYGLRFVVTPDVLIPRPETELLVEAALEHIPDEKPASLADVGTGSGAIAVALAHYRPMAKIAALDVSPSALELARRNAAAHAVGDRIRLLQSDLLEAVAGEQFDVIVSNPPYIADGDRDSLEAQVRDHEPAIALFAGPTGLEVYERLIIQAETRLKPGGWLMMEIGAGQHLQLRQLLNRWQDVTFRDDLQGIARVALARRA</sequence>
<dbReference type="InterPro" id="IPR050320">
    <property type="entry name" value="N5-glutamine_MTase"/>
</dbReference>
<dbReference type="InterPro" id="IPR040758">
    <property type="entry name" value="PrmC_N"/>
</dbReference>
<keyword evidence="3 5" id="KW-0949">S-adenosyl-L-methionine</keyword>
<dbReference type="NCBIfam" id="TIGR00536">
    <property type="entry name" value="hemK_fam"/>
    <property type="match status" value="1"/>
</dbReference>
<evidence type="ECO:0000256" key="4">
    <source>
        <dbReference type="ARBA" id="ARBA00048391"/>
    </source>
</evidence>
<dbReference type="PROSITE" id="PS00092">
    <property type="entry name" value="N6_MTASE"/>
    <property type="match status" value="1"/>
</dbReference>
<keyword evidence="9" id="KW-1185">Reference proteome</keyword>
<feature type="binding site" evidence="5">
    <location>
        <position position="191"/>
    </location>
    <ligand>
        <name>S-adenosyl-L-methionine</name>
        <dbReference type="ChEBI" id="CHEBI:59789"/>
    </ligand>
</feature>
<evidence type="ECO:0000259" key="7">
    <source>
        <dbReference type="Pfam" id="PF17827"/>
    </source>
</evidence>
<feature type="domain" description="Methyltransferase small" evidence="6">
    <location>
        <begin position="109"/>
        <end position="199"/>
    </location>
</feature>
<comment type="catalytic activity">
    <reaction evidence="4 5">
        <text>L-glutaminyl-[peptide chain release factor] + S-adenosyl-L-methionine = N(5)-methyl-L-glutaminyl-[peptide chain release factor] + S-adenosyl-L-homocysteine + H(+)</text>
        <dbReference type="Rhea" id="RHEA:42896"/>
        <dbReference type="Rhea" id="RHEA-COMP:10271"/>
        <dbReference type="Rhea" id="RHEA-COMP:10272"/>
        <dbReference type="ChEBI" id="CHEBI:15378"/>
        <dbReference type="ChEBI" id="CHEBI:30011"/>
        <dbReference type="ChEBI" id="CHEBI:57856"/>
        <dbReference type="ChEBI" id="CHEBI:59789"/>
        <dbReference type="ChEBI" id="CHEBI:61891"/>
        <dbReference type="EC" id="2.1.1.297"/>
    </reaction>
</comment>
<proteinExistence type="inferred from homology"/>
<evidence type="ECO:0000313" key="9">
    <source>
        <dbReference type="Proteomes" id="UP000253606"/>
    </source>
</evidence>
<comment type="similarity">
    <text evidence="5">Belongs to the protein N5-glutamine methyltransferase family. PrmC subfamily.</text>
</comment>
<keyword evidence="1 5" id="KW-0489">Methyltransferase</keyword>